<organism evidence="2">
    <name type="scientific">Timema monikensis</name>
    <dbReference type="NCBI Taxonomy" id="170555"/>
    <lineage>
        <taxon>Eukaryota</taxon>
        <taxon>Metazoa</taxon>
        <taxon>Ecdysozoa</taxon>
        <taxon>Arthropoda</taxon>
        <taxon>Hexapoda</taxon>
        <taxon>Insecta</taxon>
        <taxon>Pterygota</taxon>
        <taxon>Neoptera</taxon>
        <taxon>Polyneoptera</taxon>
        <taxon>Phasmatodea</taxon>
        <taxon>Timematodea</taxon>
        <taxon>Timematoidea</taxon>
        <taxon>Timematidae</taxon>
        <taxon>Timema</taxon>
    </lineage>
</organism>
<sequence length="248" mass="26573">MESVEDEGPPLRPSTLTIKAMKRTAGIHPTEIRTSISPSSAVELNTTCALANYATKAGIGKVELEEVNPHLRGGRVENHLGKATPVYPTEIRTSISPSSAVELNTTSALANYATEAVSTPGSEQESNVSNDPLTDPVPPPITLQDHRCVVYITNDDSSAGGGKLPNYLVTIIIRSCNNAGLRGYHSTYAWSQPTTVNYQTKSELIPISQNNVTQLSSTGRRENLSSLSITFLSIDSLIVPTTPVKDKV</sequence>
<dbReference type="AlphaFoldDB" id="A0A7R9E629"/>
<accession>A0A7R9E629</accession>
<proteinExistence type="predicted"/>
<feature type="compositionally biased region" description="Polar residues" evidence="1">
    <location>
        <begin position="116"/>
        <end position="132"/>
    </location>
</feature>
<name>A0A7R9E629_9NEOP</name>
<dbReference type="EMBL" id="OB793386">
    <property type="protein sequence ID" value="CAD7427149.1"/>
    <property type="molecule type" value="Genomic_DNA"/>
</dbReference>
<evidence type="ECO:0000256" key="1">
    <source>
        <dbReference type="SAM" id="MobiDB-lite"/>
    </source>
</evidence>
<feature type="region of interest" description="Disordered" evidence="1">
    <location>
        <begin position="116"/>
        <end position="136"/>
    </location>
</feature>
<gene>
    <name evidence="2" type="ORF">TMSB3V08_LOCUS4013</name>
</gene>
<evidence type="ECO:0000313" key="2">
    <source>
        <dbReference type="EMBL" id="CAD7427149.1"/>
    </source>
</evidence>
<reference evidence="2" key="1">
    <citation type="submission" date="2020-11" db="EMBL/GenBank/DDBJ databases">
        <authorList>
            <person name="Tran Van P."/>
        </authorList>
    </citation>
    <scope>NUCLEOTIDE SEQUENCE</scope>
</reference>
<protein>
    <submittedName>
        <fullName evidence="2">Uncharacterized protein</fullName>
    </submittedName>
</protein>